<evidence type="ECO:0000256" key="1">
    <source>
        <dbReference type="SAM" id="MobiDB-lite"/>
    </source>
</evidence>
<evidence type="ECO:0000313" key="2">
    <source>
        <dbReference type="EMBL" id="CAA9573881.1"/>
    </source>
</evidence>
<proteinExistence type="predicted"/>
<gene>
    <name evidence="2" type="ORF">AVDCRST_MAG49-3928</name>
</gene>
<feature type="region of interest" description="Disordered" evidence="1">
    <location>
        <begin position="1"/>
        <end position="150"/>
    </location>
</feature>
<sequence length="150" mass="15765">AGCIRAAGSRRPTGRRDRRRPPGPSHGIGGDVDQRPATQSDEARQPDEPRIGGRDRRRGPTPADRSPGCFGPTVGARRARAGPTERGRPRRDGVPGGERSPGRHAADGPSAGASPRPGHAARLATELALAGGPPVRQDLPRDRRPCRPGL</sequence>
<feature type="compositionally biased region" description="Basic and acidic residues" evidence="1">
    <location>
        <begin position="41"/>
        <end position="54"/>
    </location>
</feature>
<feature type="compositionally biased region" description="Basic and acidic residues" evidence="1">
    <location>
        <begin position="138"/>
        <end position="150"/>
    </location>
</feature>
<feature type="compositionally biased region" description="Basic residues" evidence="1">
    <location>
        <begin position="12"/>
        <end position="21"/>
    </location>
</feature>
<protein>
    <submittedName>
        <fullName evidence="2">Uncharacterized protein</fullName>
    </submittedName>
</protein>
<feature type="non-terminal residue" evidence="2">
    <location>
        <position position="1"/>
    </location>
</feature>
<accession>A0A6J4VHK8</accession>
<feature type="compositionally biased region" description="Basic and acidic residues" evidence="1">
    <location>
        <begin position="83"/>
        <end position="93"/>
    </location>
</feature>
<organism evidence="2">
    <name type="scientific">uncultured Thermomicrobiales bacterium</name>
    <dbReference type="NCBI Taxonomy" id="1645740"/>
    <lineage>
        <taxon>Bacteria</taxon>
        <taxon>Pseudomonadati</taxon>
        <taxon>Thermomicrobiota</taxon>
        <taxon>Thermomicrobia</taxon>
        <taxon>Thermomicrobiales</taxon>
        <taxon>environmental samples</taxon>
    </lineage>
</organism>
<feature type="non-terminal residue" evidence="2">
    <location>
        <position position="150"/>
    </location>
</feature>
<reference evidence="2" key="1">
    <citation type="submission" date="2020-02" db="EMBL/GenBank/DDBJ databases">
        <authorList>
            <person name="Meier V. D."/>
        </authorList>
    </citation>
    <scope>NUCLEOTIDE SEQUENCE</scope>
    <source>
        <strain evidence="2">AVDCRST_MAG49</strain>
    </source>
</reference>
<dbReference type="EMBL" id="CADCWG010000285">
    <property type="protein sequence ID" value="CAA9573881.1"/>
    <property type="molecule type" value="Genomic_DNA"/>
</dbReference>
<name>A0A6J4VHK8_9BACT</name>
<dbReference type="AlphaFoldDB" id="A0A6J4VHK8"/>